<dbReference type="STRING" id="595670.SAMN05421643_102165"/>
<protein>
    <submittedName>
        <fullName evidence="1">Uncharacterized protein</fullName>
    </submittedName>
</protein>
<accession>A0A1H3GF60</accession>
<keyword evidence="2" id="KW-1185">Reference proteome</keyword>
<gene>
    <name evidence="1" type="ORF">SAMN05421643_102165</name>
</gene>
<evidence type="ECO:0000313" key="1">
    <source>
        <dbReference type="EMBL" id="SDY01963.1"/>
    </source>
</evidence>
<dbReference type="Proteomes" id="UP000199035">
    <property type="component" value="Unassembled WGS sequence"/>
</dbReference>
<organism evidence="1 2">
    <name type="scientific">Acinetobacter kyonggiensis</name>
    <dbReference type="NCBI Taxonomy" id="595670"/>
    <lineage>
        <taxon>Bacteria</taxon>
        <taxon>Pseudomonadati</taxon>
        <taxon>Pseudomonadota</taxon>
        <taxon>Gammaproteobacteria</taxon>
        <taxon>Moraxellales</taxon>
        <taxon>Moraxellaceae</taxon>
        <taxon>Acinetobacter</taxon>
    </lineage>
</organism>
<evidence type="ECO:0000313" key="2">
    <source>
        <dbReference type="Proteomes" id="UP000199035"/>
    </source>
</evidence>
<dbReference type="AlphaFoldDB" id="A0A1H3GF60"/>
<name>A0A1H3GF60_9GAMM</name>
<sequence length="46" mass="5085">MCDFSMILLFNLLPENSAMNALLLSKKVNENSDETCWGSANLVGYS</sequence>
<proteinExistence type="predicted"/>
<dbReference type="EMBL" id="FNPK01000002">
    <property type="protein sequence ID" value="SDY01963.1"/>
    <property type="molecule type" value="Genomic_DNA"/>
</dbReference>
<reference evidence="2" key="1">
    <citation type="submission" date="2016-10" db="EMBL/GenBank/DDBJ databases">
        <authorList>
            <person name="Varghese N."/>
            <person name="Submissions S."/>
        </authorList>
    </citation>
    <scope>NUCLEOTIDE SEQUENCE [LARGE SCALE GENOMIC DNA]</scope>
    <source>
        <strain evidence="2">ANC 5109</strain>
    </source>
</reference>